<dbReference type="AlphaFoldDB" id="A0A0A9DEN9"/>
<organism evidence="2">
    <name type="scientific">Arundo donax</name>
    <name type="common">Giant reed</name>
    <name type="synonym">Donax arundinaceus</name>
    <dbReference type="NCBI Taxonomy" id="35708"/>
    <lineage>
        <taxon>Eukaryota</taxon>
        <taxon>Viridiplantae</taxon>
        <taxon>Streptophyta</taxon>
        <taxon>Embryophyta</taxon>
        <taxon>Tracheophyta</taxon>
        <taxon>Spermatophyta</taxon>
        <taxon>Magnoliopsida</taxon>
        <taxon>Liliopsida</taxon>
        <taxon>Poales</taxon>
        <taxon>Poaceae</taxon>
        <taxon>PACMAD clade</taxon>
        <taxon>Arundinoideae</taxon>
        <taxon>Arundineae</taxon>
        <taxon>Arundo</taxon>
    </lineage>
</organism>
<name>A0A0A9DEN9_ARUDO</name>
<sequence length="116" mass="13009">MPRTPPSSFPESRRRRPLPSRVAGILSPSPPHTFPHGWRDPGWRESQIEAAHGGRAGGNLGRSPLWIRLERKQWRRREGPSSSSRASVARRLLSSSEALASHHLQRRWGSRRGGGP</sequence>
<protein>
    <submittedName>
        <fullName evidence="2">Uncharacterized protein</fullName>
    </submittedName>
</protein>
<evidence type="ECO:0000313" key="2">
    <source>
        <dbReference type="EMBL" id="JAD86311.1"/>
    </source>
</evidence>
<reference evidence="2" key="1">
    <citation type="submission" date="2014-09" db="EMBL/GenBank/DDBJ databases">
        <authorList>
            <person name="Magalhaes I.L.F."/>
            <person name="Oliveira U."/>
            <person name="Santos F.R."/>
            <person name="Vidigal T.H.D.A."/>
            <person name="Brescovit A.D."/>
            <person name="Santos A.J."/>
        </authorList>
    </citation>
    <scope>NUCLEOTIDE SEQUENCE</scope>
    <source>
        <tissue evidence="2">Shoot tissue taken approximately 20 cm above the soil surface</tissue>
    </source>
</reference>
<evidence type="ECO:0000256" key="1">
    <source>
        <dbReference type="SAM" id="MobiDB-lite"/>
    </source>
</evidence>
<reference evidence="2" key="2">
    <citation type="journal article" date="2015" name="Data Brief">
        <title>Shoot transcriptome of the giant reed, Arundo donax.</title>
        <authorList>
            <person name="Barrero R.A."/>
            <person name="Guerrero F.D."/>
            <person name="Moolhuijzen P."/>
            <person name="Goolsby J.A."/>
            <person name="Tidwell J."/>
            <person name="Bellgard S.E."/>
            <person name="Bellgard M.I."/>
        </authorList>
    </citation>
    <scope>NUCLEOTIDE SEQUENCE</scope>
    <source>
        <tissue evidence="2">Shoot tissue taken approximately 20 cm above the soil surface</tissue>
    </source>
</reference>
<dbReference type="EMBL" id="GBRH01211584">
    <property type="protein sequence ID" value="JAD86311.1"/>
    <property type="molecule type" value="Transcribed_RNA"/>
</dbReference>
<proteinExistence type="predicted"/>
<accession>A0A0A9DEN9</accession>
<feature type="compositionally biased region" description="Basic and acidic residues" evidence="1">
    <location>
        <begin position="37"/>
        <end position="47"/>
    </location>
</feature>
<feature type="region of interest" description="Disordered" evidence="1">
    <location>
        <begin position="1"/>
        <end position="62"/>
    </location>
</feature>